<dbReference type="Pfam" id="PF07589">
    <property type="entry name" value="PEP-CTERM"/>
    <property type="match status" value="1"/>
</dbReference>
<dbReference type="Gene3D" id="3.40.50.1110">
    <property type="entry name" value="SGNH hydrolase"/>
    <property type="match status" value="2"/>
</dbReference>
<feature type="chain" id="PRO_5045149959" evidence="1">
    <location>
        <begin position="35"/>
        <end position="420"/>
    </location>
</feature>
<reference evidence="3" key="1">
    <citation type="submission" date="2022-05" db="EMBL/GenBank/DDBJ databases">
        <title>An RpoN-dependent PEP-CTERM gene is involved in floc formation of an Aquincola tertiaricarbonis strain.</title>
        <authorList>
            <person name="Qiu D."/>
            <person name="Xia M."/>
        </authorList>
    </citation>
    <scope>NUCLEOTIDE SEQUENCE</scope>
    <source>
        <strain evidence="3">RN12</strain>
    </source>
</reference>
<feature type="domain" description="Ice-binding protein C-terminal" evidence="2">
    <location>
        <begin position="387"/>
        <end position="412"/>
    </location>
</feature>
<feature type="signal peptide" evidence="1">
    <location>
        <begin position="1"/>
        <end position="34"/>
    </location>
</feature>
<accession>A0ABY4S732</accession>
<evidence type="ECO:0000313" key="4">
    <source>
        <dbReference type="Proteomes" id="UP001056201"/>
    </source>
</evidence>
<dbReference type="InterPro" id="IPR013424">
    <property type="entry name" value="Ice-binding_C"/>
</dbReference>
<evidence type="ECO:0000259" key="2">
    <source>
        <dbReference type="Pfam" id="PF07589"/>
    </source>
</evidence>
<dbReference type="NCBIfam" id="TIGR02595">
    <property type="entry name" value="PEP_CTERM"/>
    <property type="match status" value="1"/>
</dbReference>
<keyword evidence="1" id="KW-0732">Signal</keyword>
<evidence type="ECO:0000256" key="1">
    <source>
        <dbReference type="SAM" id="SignalP"/>
    </source>
</evidence>
<organism evidence="3 4">
    <name type="scientific">Aquincola tertiaricarbonis</name>
    <dbReference type="NCBI Taxonomy" id="391953"/>
    <lineage>
        <taxon>Bacteria</taxon>
        <taxon>Pseudomonadati</taxon>
        <taxon>Pseudomonadota</taxon>
        <taxon>Betaproteobacteria</taxon>
        <taxon>Burkholderiales</taxon>
        <taxon>Sphaerotilaceae</taxon>
        <taxon>Aquincola</taxon>
    </lineage>
</organism>
<protein>
    <submittedName>
        <fullName evidence="3">PEP-CTERM sorting domain-containing protein</fullName>
    </submittedName>
</protein>
<dbReference type="InterPro" id="IPR036514">
    <property type="entry name" value="SGNH_hydro_sf"/>
</dbReference>
<sequence>MHPHAHHHARRTVGAVATTAAALLAGLATAPALAATSILFVGNSYTFGRVDPVMSYNAANVTDLTAAMWAANPTGSNAFEPHPWGGVAGIFKQFTVQAGLDYDVALSTRNAASLRGHYLNSNPAGWDLRGNIASQKWDQVVLQEQSDEALPRQPGLASNPAYFEAYASQIERFVHDGQATSYRERDLIGGSTAACQAATGASAGTCNLLRNIPANANASADTQLYLYQTWARPNLVNAPFTTVTDPTTGAVSFTTTPATSFYPTLEAMTADLHNAYVGLAASKPGFAGVAPVGNSFMRAVTEGVATRDMYAPDAATDGKVDLWWDDGTHASKYGSYLSALTLFGTVTGVDPASLGGAEVAAMDLGISRADALALQRVASLQLGFTPPVPEPGSYALMLGGLAALGAWTRRRRTHAQGGTR</sequence>
<dbReference type="EMBL" id="CP097636">
    <property type="protein sequence ID" value="URI09203.1"/>
    <property type="molecule type" value="Genomic_DNA"/>
</dbReference>
<gene>
    <name evidence="3" type="ORF">MW290_26935</name>
</gene>
<dbReference type="RefSeq" id="WP_250197435.1">
    <property type="nucleotide sequence ID" value="NZ_CP097636.1"/>
</dbReference>
<name>A0ABY4S732_AQUTE</name>
<keyword evidence="4" id="KW-1185">Reference proteome</keyword>
<evidence type="ECO:0000313" key="3">
    <source>
        <dbReference type="EMBL" id="URI09203.1"/>
    </source>
</evidence>
<dbReference type="Proteomes" id="UP001056201">
    <property type="component" value="Chromosome 2"/>
</dbReference>
<proteinExistence type="predicted"/>